<evidence type="ECO:0000313" key="1">
    <source>
        <dbReference type="EMBL" id="QNQ89281.1"/>
    </source>
</evidence>
<dbReference type="KEGG" id="cpoy:GP475_00520"/>
<proteinExistence type="predicted"/>
<keyword evidence="2" id="KW-1185">Reference proteome</keyword>
<sequence length="70" mass="7822">MPEPQKPRPNAKTLRRYSLLAFGVALFWIALMMGLGHTLQESLGNPLTMSALSTVLFTFIASTTRERGER</sequence>
<dbReference type="AlphaFoldDB" id="A0A7H0SL56"/>
<evidence type="ECO:0000313" key="2">
    <source>
        <dbReference type="Proteomes" id="UP000516320"/>
    </source>
</evidence>
<organism evidence="1 2">
    <name type="scientific">Corynebacterium poyangense</name>
    <dbReference type="NCBI Taxonomy" id="2684405"/>
    <lineage>
        <taxon>Bacteria</taxon>
        <taxon>Bacillati</taxon>
        <taxon>Actinomycetota</taxon>
        <taxon>Actinomycetes</taxon>
        <taxon>Mycobacteriales</taxon>
        <taxon>Corynebacteriaceae</taxon>
        <taxon>Corynebacterium</taxon>
    </lineage>
</organism>
<accession>A0A7H0SL56</accession>
<dbReference type="RefSeq" id="WP_187974736.1">
    <property type="nucleotide sequence ID" value="NZ_CP046884.1"/>
</dbReference>
<dbReference type="EMBL" id="CP046884">
    <property type="protein sequence ID" value="QNQ89281.1"/>
    <property type="molecule type" value="Genomic_DNA"/>
</dbReference>
<dbReference type="Proteomes" id="UP000516320">
    <property type="component" value="Chromosome"/>
</dbReference>
<protein>
    <submittedName>
        <fullName evidence="1">Uncharacterized protein</fullName>
    </submittedName>
</protein>
<reference evidence="1 2" key="1">
    <citation type="submission" date="2019-12" db="EMBL/GenBank/DDBJ databases">
        <title>Corynebacterium sp. nov., isolated from feces of the Anser Albifrons in China.</title>
        <authorList>
            <person name="Liu Q."/>
        </authorList>
    </citation>
    <scope>NUCLEOTIDE SEQUENCE [LARGE SCALE GENOMIC DNA]</scope>
    <source>
        <strain evidence="1 2">4H37-19</strain>
    </source>
</reference>
<gene>
    <name evidence="1" type="ORF">GP475_00520</name>
</gene>
<name>A0A7H0SL56_9CORY</name>